<dbReference type="PANTHER" id="PTHR46546">
    <property type="entry name" value="SHEWANELLA-LIKE PROTEIN PHOSPHATASE 1"/>
    <property type="match status" value="1"/>
</dbReference>
<keyword evidence="1" id="KW-1133">Transmembrane helix</keyword>
<keyword evidence="4" id="KW-1185">Reference proteome</keyword>
<keyword evidence="1" id="KW-0812">Transmembrane</keyword>
<evidence type="ECO:0000313" key="3">
    <source>
        <dbReference type="EMBL" id="QTE24327.1"/>
    </source>
</evidence>
<name>A0A975CUB5_9FLAO</name>
<dbReference type="InterPro" id="IPR029052">
    <property type="entry name" value="Metallo-depent_PP-like"/>
</dbReference>
<evidence type="ECO:0000259" key="2">
    <source>
        <dbReference type="Pfam" id="PF00149"/>
    </source>
</evidence>
<accession>A0A975CUB5</accession>
<dbReference type="InterPro" id="IPR004843">
    <property type="entry name" value="Calcineurin-like_PHP"/>
</dbReference>
<dbReference type="KEGG" id="pcea:J3359_08720"/>
<feature type="domain" description="Calcineurin-like phosphoesterase" evidence="2">
    <location>
        <begin position="120"/>
        <end position="345"/>
    </location>
</feature>
<gene>
    <name evidence="3" type="ORF">J3359_08720</name>
</gene>
<reference evidence="3 4" key="1">
    <citation type="submission" date="2021-03" db="EMBL/GenBank/DDBJ databases">
        <title>Complete genome of Polaribacter_sp.SM13.</title>
        <authorList>
            <person name="Jeong S.W."/>
            <person name="Bae J.W."/>
        </authorList>
    </citation>
    <scope>NUCLEOTIDE SEQUENCE [LARGE SCALE GENOMIC DNA]</scope>
    <source>
        <strain evidence="3 4">SM13</strain>
    </source>
</reference>
<proteinExistence type="predicted"/>
<dbReference type="AlphaFoldDB" id="A0A975CUB5"/>
<sequence length="395" mass="46241">MKKDATYFYFLIIYFLFIANNNCFAQKESLHESLKKDSVYKAKIKKKEKIVPVYSGNDGPYIINDTLFQVDSQNRLVIIPKFNKDSIIVRVDNKDNDEFSISLERKYRIPKTNYSLPKKMIVISDIEGNYDAFSGFLYANKVIDDNHNWMFGDGHLVLVGDFFDRGKNVTQVLWLIYKLEQQAKKQKGMVHFILGNHEIMNFNGDYRYNRKKYIKAAQEISKIQNKKEALKYLYSVNSELGKWLKTKNIIEKIGNYIFVHAGLHPTILNYKLSLRKINNIARSEFRSKKKSKNSTTKFLFGSKGPFWYRGLFFKTRNYKKITLTELDTILNYYNAKKIVIGHTHVKKLSTDFNGKVIRTDVIHGKEKFSSKTQGLLVENNKEFIINANFTKKPLK</sequence>
<dbReference type="GO" id="GO:0016787">
    <property type="term" value="F:hydrolase activity"/>
    <property type="evidence" value="ECO:0007669"/>
    <property type="project" value="InterPro"/>
</dbReference>
<dbReference type="EMBL" id="CP071869">
    <property type="protein sequence ID" value="QTE24327.1"/>
    <property type="molecule type" value="Genomic_DNA"/>
</dbReference>
<dbReference type="Gene3D" id="3.60.21.10">
    <property type="match status" value="1"/>
</dbReference>
<keyword evidence="1" id="KW-0472">Membrane</keyword>
<feature type="transmembrane region" description="Helical" evidence="1">
    <location>
        <begin position="6"/>
        <end position="25"/>
    </location>
</feature>
<organism evidence="3 4">
    <name type="scientific">Polaribacter cellanae</name>
    <dbReference type="NCBI Taxonomy" id="2818493"/>
    <lineage>
        <taxon>Bacteria</taxon>
        <taxon>Pseudomonadati</taxon>
        <taxon>Bacteroidota</taxon>
        <taxon>Flavobacteriia</taxon>
        <taxon>Flavobacteriales</taxon>
        <taxon>Flavobacteriaceae</taxon>
    </lineage>
</organism>
<dbReference type="Proteomes" id="UP000663920">
    <property type="component" value="Chromosome"/>
</dbReference>
<dbReference type="Pfam" id="PF00149">
    <property type="entry name" value="Metallophos"/>
    <property type="match status" value="1"/>
</dbReference>
<protein>
    <submittedName>
        <fullName evidence="3">Metallophosphoesterase</fullName>
    </submittedName>
</protein>
<dbReference type="SUPFAM" id="SSF56300">
    <property type="entry name" value="Metallo-dependent phosphatases"/>
    <property type="match status" value="1"/>
</dbReference>
<evidence type="ECO:0000256" key="1">
    <source>
        <dbReference type="SAM" id="Phobius"/>
    </source>
</evidence>
<dbReference type="PANTHER" id="PTHR46546:SF4">
    <property type="entry name" value="SHEWANELLA-LIKE PROTEIN PHOSPHATASE 1"/>
    <property type="match status" value="1"/>
</dbReference>
<evidence type="ECO:0000313" key="4">
    <source>
        <dbReference type="Proteomes" id="UP000663920"/>
    </source>
</evidence>